<gene>
    <name evidence="1" type="ORF">CBG15_05005</name>
</gene>
<dbReference type="AlphaFoldDB" id="A0AB73PP33"/>
<proteinExistence type="predicted"/>
<evidence type="ECO:0000313" key="1">
    <source>
        <dbReference type="EMBL" id="OYS94099.1"/>
    </source>
</evidence>
<dbReference type="RefSeq" id="WP_094511721.1">
    <property type="nucleotide sequence ID" value="NZ_NGPU01000115.1"/>
</dbReference>
<sequence length="71" mass="8153">MYRGIDKFELKDDGLYINDKRISCIKSLKIDCPDHSELSTLTIQIVGKLKGIDFGKNSQYDFVKGRLQEIT</sequence>
<evidence type="ECO:0000313" key="2">
    <source>
        <dbReference type="Proteomes" id="UP000216681"/>
    </source>
</evidence>
<accession>A0AB73PP33</accession>
<reference evidence="1 2" key="1">
    <citation type="submission" date="2017-05" db="EMBL/GenBank/DDBJ databases">
        <authorList>
            <person name="Lin X.B."/>
            <person name="Stothard P."/>
            <person name="Tasseva G."/>
            <person name="Walter J."/>
        </authorList>
    </citation>
    <scope>NUCLEOTIDE SEQUENCE [LARGE SCALE GENOMIC DNA]</scope>
    <source>
        <strain evidence="1 2">105n</strain>
    </source>
</reference>
<dbReference type="Proteomes" id="UP000216681">
    <property type="component" value="Unassembled WGS sequence"/>
</dbReference>
<reference evidence="1 2" key="2">
    <citation type="submission" date="2017-09" db="EMBL/GenBank/DDBJ databases">
        <title>Tripartite evolution among Lactobacillus johnsonii, Lactobacillus taiwanensis, Lactobacillus reuteri and their rodent host.</title>
        <authorList>
            <person name="Wang T."/>
            <person name="Knowles S."/>
            <person name="Cheng C."/>
        </authorList>
    </citation>
    <scope>NUCLEOTIDE SEQUENCE [LARGE SCALE GENOMIC DNA]</scope>
    <source>
        <strain evidence="1 2">105n</strain>
    </source>
</reference>
<protein>
    <submittedName>
        <fullName evidence="1">Uncharacterized protein</fullName>
    </submittedName>
</protein>
<organism evidence="1 2">
    <name type="scientific">Limosilactobacillus reuteri</name>
    <name type="common">Lactobacillus reuteri</name>
    <dbReference type="NCBI Taxonomy" id="1598"/>
    <lineage>
        <taxon>Bacteria</taxon>
        <taxon>Bacillati</taxon>
        <taxon>Bacillota</taxon>
        <taxon>Bacilli</taxon>
        <taxon>Lactobacillales</taxon>
        <taxon>Lactobacillaceae</taxon>
        <taxon>Limosilactobacillus</taxon>
    </lineage>
</organism>
<name>A0AB73PP33_LIMRT</name>
<comment type="caution">
    <text evidence="1">The sequence shown here is derived from an EMBL/GenBank/DDBJ whole genome shotgun (WGS) entry which is preliminary data.</text>
</comment>
<dbReference type="EMBL" id="NGPX01000019">
    <property type="protein sequence ID" value="OYS94099.1"/>
    <property type="molecule type" value="Genomic_DNA"/>
</dbReference>